<dbReference type="RefSeq" id="WP_047822020.1">
    <property type="nucleotide sequence ID" value="NZ_CP011770.1"/>
</dbReference>
<dbReference type="STRING" id="1348774.AB433_14600"/>
<protein>
    <submittedName>
        <fullName evidence="2">Methylase/helicase</fullName>
    </submittedName>
</protein>
<evidence type="ECO:0000313" key="3">
    <source>
        <dbReference type="Proteomes" id="UP000035287"/>
    </source>
</evidence>
<dbReference type="GO" id="GO:0004386">
    <property type="term" value="F:helicase activity"/>
    <property type="evidence" value="ECO:0007669"/>
    <property type="project" value="UniProtKB-KW"/>
</dbReference>
<dbReference type="SUPFAM" id="SSF52540">
    <property type="entry name" value="P-loop containing nucleoside triphosphate hydrolases"/>
    <property type="match status" value="1"/>
</dbReference>
<dbReference type="Gene3D" id="3.40.50.150">
    <property type="entry name" value="Vaccinia Virus protein VP39"/>
    <property type="match status" value="1"/>
</dbReference>
<sequence>MFQSDLFPAGEQMPAVPLAHAIGARIAALLASGRHLTRTDISSLFAEETGAQDWGSAWTIDDYNNAVEIGALLWLRESSHIDLATSAHAAEAPFDWLEAALPPRHVRSEAQVELQQFSTPPVLAWLMAKAAAVSAHDTLLEPSAGNGALALWGSVQNASLILNEIDPARRDSLVHIFPAATITAHDGELIADLLRGAAPSVVLMNPPFARSQERGKDGETAQRHLRSAIRSAAAGARIVAILPNGFDACTFAEAQDEASLLLNVRLQQAFRRTGTGIAVRLVVFDKTPIVSSSAIIGDTADLIELHEIVTELPRRARTSASLHRLPVGKPVRLLGKTSTQSAPVRPVAPFAATPAATATAIDLTYSVLAEPSPVPEQAGIYLPYRPSRIAVEDAPVHPTPLVESVAMGSVAAPQPDICPRLPAGWQADGLLSEAQCETLVYAAQAFARDLPGQFKVSQEGTSLELAEDGHSYRQGFFLGDGTGAGKGRQIAAVIMDRWLAGERRHIWITKNEALLEDARRDWEALGGLPLDLQPLSRWKLGHPVTMSEGILFVTYPTLRSGRAEDTRLDQILAWAGEDYDGVIAFDEAHAMANALGSASIRGKVKGSEQGMAGLRLQNHLPRARVIYASATGASDIANLGYTSRLGLWGPETAFPTHEAFTTEIRAGGVAAMELVARDLKAQGLYLARALSFAGVEYEILEHSLTDAQIRIYDAYADAWAIIHRNLEAALEATRVVDEDSGDTLNRNAKAAALSIFEGTKQRFFAQLLLSMKLPSLIPAMEAALGEDHSVVVQLVSTAEAMLDRRLADLSDEEREALDIDLSPREYV</sequence>
<keyword evidence="2" id="KW-0547">Nucleotide-binding</keyword>
<dbReference type="AlphaFoldDB" id="A0A0G3XI84"/>
<keyword evidence="2" id="KW-0489">Methyltransferase</keyword>
<dbReference type="KEGG" id="cna:AB433_14600"/>
<dbReference type="InterPro" id="IPR027417">
    <property type="entry name" value="P-loop_NTPase"/>
</dbReference>
<dbReference type="GO" id="GO:0032259">
    <property type="term" value="P:methylation"/>
    <property type="evidence" value="ECO:0007669"/>
    <property type="project" value="UniProtKB-KW"/>
</dbReference>
<dbReference type="InterPro" id="IPR029063">
    <property type="entry name" value="SAM-dependent_MTases_sf"/>
</dbReference>
<dbReference type="Pfam" id="PF13872">
    <property type="entry name" value="AAA_34"/>
    <property type="match status" value="1"/>
</dbReference>
<dbReference type="Proteomes" id="UP000035287">
    <property type="component" value="Chromosome"/>
</dbReference>
<evidence type="ECO:0000313" key="2">
    <source>
        <dbReference type="EMBL" id="AKM10917.1"/>
    </source>
</evidence>
<proteinExistence type="predicted"/>
<keyword evidence="2" id="KW-0067">ATP-binding</keyword>
<name>A0A0G3XI84_9SPHN</name>
<dbReference type="EMBL" id="CP011770">
    <property type="protein sequence ID" value="AKM10917.1"/>
    <property type="molecule type" value="Genomic_DNA"/>
</dbReference>
<keyword evidence="2" id="KW-0347">Helicase</keyword>
<gene>
    <name evidence="2" type="ORF">AB433_14600</name>
</gene>
<dbReference type="Gene3D" id="3.40.50.300">
    <property type="entry name" value="P-loop containing nucleotide triphosphate hydrolases"/>
    <property type="match status" value="1"/>
</dbReference>
<reference evidence="2 3" key="1">
    <citation type="submission" date="2015-06" db="EMBL/GenBank/DDBJ databases">
        <authorList>
            <person name="Zeng Y."/>
            <person name="Huang Y."/>
        </authorList>
    </citation>
    <scope>NUCLEOTIDE SEQUENCE [LARGE SCALE GENOMIC DNA]</scope>
    <source>
        <strain evidence="2 3">PQ-2</strain>
    </source>
</reference>
<dbReference type="GO" id="GO:0006355">
    <property type="term" value="P:regulation of DNA-templated transcription"/>
    <property type="evidence" value="ECO:0007669"/>
    <property type="project" value="InterPro"/>
</dbReference>
<dbReference type="PANTHER" id="PTHR12706:SF30">
    <property type="entry name" value="PROTEIN STRAWBERRY NOTCH-RELATED"/>
    <property type="match status" value="1"/>
</dbReference>
<evidence type="ECO:0000259" key="1">
    <source>
        <dbReference type="Pfam" id="PF13872"/>
    </source>
</evidence>
<keyword evidence="2" id="KW-0808">Transferase</keyword>
<dbReference type="PANTHER" id="PTHR12706">
    <property type="entry name" value="STRAWBERRY NOTCH-RELATED"/>
    <property type="match status" value="1"/>
</dbReference>
<dbReference type="OrthoDB" id="270332at2"/>
<dbReference type="SUPFAM" id="SSF53335">
    <property type="entry name" value="S-adenosyl-L-methionine-dependent methyltransferases"/>
    <property type="match status" value="1"/>
</dbReference>
<feature type="domain" description="Strawberry notch AAA" evidence="1">
    <location>
        <begin position="397"/>
        <end position="714"/>
    </location>
</feature>
<keyword evidence="2" id="KW-0378">Hydrolase</keyword>
<dbReference type="PATRIC" id="fig|1348774.3.peg.3070"/>
<accession>A0A0G3XI84</accession>
<keyword evidence="3" id="KW-1185">Reference proteome</keyword>
<dbReference type="InterPro" id="IPR039187">
    <property type="entry name" value="SNO_AAA"/>
</dbReference>
<dbReference type="InterPro" id="IPR026741">
    <property type="entry name" value="SNO"/>
</dbReference>
<organism evidence="2 3">
    <name type="scientific">Croceicoccus naphthovorans</name>
    <dbReference type="NCBI Taxonomy" id="1348774"/>
    <lineage>
        <taxon>Bacteria</taxon>
        <taxon>Pseudomonadati</taxon>
        <taxon>Pseudomonadota</taxon>
        <taxon>Alphaproteobacteria</taxon>
        <taxon>Sphingomonadales</taxon>
        <taxon>Erythrobacteraceae</taxon>
        <taxon>Croceicoccus</taxon>
    </lineage>
</organism>
<dbReference type="GO" id="GO:0008168">
    <property type="term" value="F:methyltransferase activity"/>
    <property type="evidence" value="ECO:0007669"/>
    <property type="project" value="UniProtKB-KW"/>
</dbReference>